<dbReference type="GO" id="GO:0006511">
    <property type="term" value="P:ubiquitin-dependent protein catabolic process"/>
    <property type="evidence" value="ECO:0007669"/>
    <property type="project" value="TreeGrafter"/>
</dbReference>
<proteinExistence type="predicted"/>
<feature type="region of interest" description="Disordered" evidence="6">
    <location>
        <begin position="776"/>
        <end position="798"/>
    </location>
</feature>
<dbReference type="EC" id="2.3.2.26" evidence="2"/>
<dbReference type="Proteomes" id="UP000001996">
    <property type="component" value="Unassembled WGS sequence"/>
</dbReference>
<comment type="catalytic activity">
    <reaction evidence="1">
        <text>S-ubiquitinyl-[E2 ubiquitin-conjugating enzyme]-L-cysteine + [acceptor protein]-L-lysine = [E2 ubiquitin-conjugating enzyme]-L-cysteine + N(6)-ubiquitinyl-[acceptor protein]-L-lysine.</text>
        <dbReference type="EC" id="2.3.2.26"/>
    </reaction>
</comment>
<dbReference type="PROSITE" id="PS50237">
    <property type="entry name" value="HECT"/>
    <property type="match status" value="1"/>
</dbReference>
<dbReference type="FunFam" id="3.30.2410.10:FF:000011">
    <property type="entry name" value="Putative Ubiquitin-protein ligase E3C"/>
    <property type="match status" value="1"/>
</dbReference>
<dbReference type="GeneID" id="5230725"/>
<accession>A5E680</accession>
<dbReference type="InterPro" id="IPR000569">
    <property type="entry name" value="HECT_dom"/>
</dbReference>
<feature type="compositionally biased region" description="Gly residues" evidence="6">
    <location>
        <begin position="776"/>
        <end position="794"/>
    </location>
</feature>
<name>A5E680_LODEL</name>
<evidence type="ECO:0000256" key="4">
    <source>
        <dbReference type="ARBA" id="ARBA00022786"/>
    </source>
</evidence>
<evidence type="ECO:0000256" key="2">
    <source>
        <dbReference type="ARBA" id="ARBA00012485"/>
    </source>
</evidence>
<keyword evidence="3" id="KW-0808">Transferase</keyword>
<dbReference type="VEuPathDB" id="FungiDB:LELG_05119"/>
<dbReference type="EMBL" id="CH981531">
    <property type="protein sequence ID" value="EDK46938.1"/>
    <property type="molecule type" value="Genomic_DNA"/>
</dbReference>
<protein>
    <recommendedName>
        <fullName evidence="2">HECT-type E3 ubiquitin transferase</fullName>
        <ecNumber evidence="2">2.3.2.26</ecNumber>
    </recommendedName>
</protein>
<dbReference type="InterPro" id="IPR035983">
    <property type="entry name" value="Hect_E3_ubiquitin_ligase"/>
</dbReference>
<dbReference type="FunCoup" id="A5E680">
    <property type="interactions" value="396"/>
</dbReference>
<feature type="domain" description="HECT" evidence="7">
    <location>
        <begin position="701"/>
        <end position="1077"/>
    </location>
</feature>
<gene>
    <name evidence="8" type="ORF">LELG_05119</name>
</gene>
<dbReference type="Gene3D" id="3.30.2410.10">
    <property type="entry name" value="Hect, E3 ligase catalytic domain"/>
    <property type="match status" value="1"/>
</dbReference>
<organism evidence="8 9">
    <name type="scientific">Lodderomyces elongisporus (strain ATCC 11503 / CBS 2605 / JCM 1781 / NBRC 1676 / NRRL YB-4239)</name>
    <name type="common">Yeast</name>
    <name type="synonym">Saccharomyces elongisporus</name>
    <dbReference type="NCBI Taxonomy" id="379508"/>
    <lineage>
        <taxon>Eukaryota</taxon>
        <taxon>Fungi</taxon>
        <taxon>Dikarya</taxon>
        <taxon>Ascomycota</taxon>
        <taxon>Saccharomycotina</taxon>
        <taxon>Pichiomycetes</taxon>
        <taxon>Debaryomycetaceae</taxon>
        <taxon>Candida/Lodderomyces clade</taxon>
        <taxon>Lodderomyces</taxon>
    </lineage>
</organism>
<dbReference type="AlphaFoldDB" id="A5E680"/>
<evidence type="ECO:0000256" key="6">
    <source>
        <dbReference type="SAM" id="MobiDB-lite"/>
    </source>
</evidence>
<dbReference type="Gene3D" id="3.90.1750.10">
    <property type="entry name" value="Hect, E3 ligase catalytic domains"/>
    <property type="match status" value="2"/>
</dbReference>
<dbReference type="SUPFAM" id="SSF56204">
    <property type="entry name" value="Hect, E3 ligase catalytic domain"/>
    <property type="match status" value="1"/>
</dbReference>
<evidence type="ECO:0000256" key="1">
    <source>
        <dbReference type="ARBA" id="ARBA00000885"/>
    </source>
</evidence>
<dbReference type="STRING" id="379508.A5E680"/>
<dbReference type="InterPro" id="IPR044611">
    <property type="entry name" value="E3A/B/C-like"/>
</dbReference>
<dbReference type="CDD" id="cd00078">
    <property type="entry name" value="HECTc"/>
    <property type="match status" value="1"/>
</dbReference>
<dbReference type="HOGENOM" id="CLU_002173_2_3_1"/>
<dbReference type="GO" id="GO:0061630">
    <property type="term" value="F:ubiquitin protein ligase activity"/>
    <property type="evidence" value="ECO:0007669"/>
    <property type="project" value="UniProtKB-EC"/>
</dbReference>
<dbReference type="eggNOG" id="KOG0942">
    <property type="taxonomic scope" value="Eukaryota"/>
</dbReference>
<dbReference type="KEGG" id="lel:PVL30_005256"/>
<dbReference type="OrthoDB" id="8068875at2759"/>
<sequence length="1077" mass="123733">MINFSGQTRKRTVNLGDRKGFRSDNNFLQQSIQQRKEREEQRRKEKAAIVIQRKIVEYLNTSKQAWGKLIEWKESATLLQRRTESLDVFDSYQSTELIKPINEWLDEGIRLVRWFSKKAFNPMALLELLLTLQSSKQLVELSGLSNLFNQSTLNLNLTMGGRIQNLIAVLSPILCNKRLSRELELTTFNVIVNIQANEIVYSDVQLTSLISWLGSYQEKGENKIALPEKVVEQAMDMVYRIGLGGTGRNFEHKNLVSLLLALSLAYNQPNLNYLHTLRENAKYCNADMFHKLQNSIPNEKLPFMLINYLIIHGDEEFVVQDYIIISLLLRYFNGAVCDDNEIFGVGEDDDLEKPNEKHSAVIVNKKQLEVLRILYTRNFLQGVFHFFKFNDKRDKEHNLQKMQTQTQTQEHTQENDSEYDTSFLTEDRLVQDMSICILSRLVTLRPQWKLLVFNQICATNSVHLIHCQLRKNSSFNQIEQDSSSELIPREKLQQSFATAELWEGIALYHEVISYWLLISLDHEIFREVDTKQLLSVAQFTKRVVLTLLYNEDLQSEAVNLKNVCLRLLNQLYVKNLRVNFLPDDFWTLKQIHIDVDKINMHILADLLSKTLYDDEDDIDEENLTWRKKPENNPSLVYAALEILKHAPYFIAFRDRVKIFQELIEHDREMNFSASRFDQEGLAGNIRREHVLEDAFAAFASTGSQFKQRIRVHYVNQHGPEAGIDGGGITKELLTGVTTEGFDPENGLFQESSDHRIYPTTDLGNTSSQIFITGTGTGTEVGSGSGSRSGSGSGSGSESDFELMKLKLDYLRFMGMCVGKCMYEGILIDASFAPFFLNKWCHDSFKNTVDDLKYMDVELYNNTIKLLDMSSTELDALDLTFFINERISGNTKIVQYDLLPNGSKIKVDRSNVHLYNHKFADFKLNKSLAQQTKHFLSGVQSIIPLRWLTLFDYHELQMLISGGEKAIDVDDWRRNAVTNGFEFDDTTLNIFWEVVAEMSSEERRKLLAFVTSSPRPPLLGFDQLNPKFGIQNKGAELNVLPSAATCVNLLKLPDYRDKNVLKEKLLYAINSAAGFDLS</sequence>
<dbReference type="SMART" id="SM00119">
    <property type="entry name" value="HECTc"/>
    <property type="match status" value="1"/>
</dbReference>
<dbReference type="InParanoid" id="A5E680"/>
<dbReference type="PANTHER" id="PTHR45700">
    <property type="entry name" value="UBIQUITIN-PROTEIN LIGASE E3C"/>
    <property type="match status" value="1"/>
</dbReference>
<evidence type="ECO:0000313" key="9">
    <source>
        <dbReference type="Proteomes" id="UP000001996"/>
    </source>
</evidence>
<dbReference type="PANTHER" id="PTHR45700:SF2">
    <property type="entry name" value="UBIQUITIN-PROTEIN LIGASE E3C"/>
    <property type="match status" value="1"/>
</dbReference>
<reference evidence="8 9" key="1">
    <citation type="journal article" date="2009" name="Nature">
        <title>Evolution of pathogenicity and sexual reproduction in eight Candida genomes.</title>
        <authorList>
            <person name="Butler G."/>
            <person name="Rasmussen M.D."/>
            <person name="Lin M.F."/>
            <person name="Santos M.A."/>
            <person name="Sakthikumar S."/>
            <person name="Munro C.A."/>
            <person name="Rheinbay E."/>
            <person name="Grabherr M."/>
            <person name="Forche A."/>
            <person name="Reedy J.L."/>
            <person name="Agrafioti I."/>
            <person name="Arnaud M.B."/>
            <person name="Bates S."/>
            <person name="Brown A.J."/>
            <person name="Brunke S."/>
            <person name="Costanzo M.C."/>
            <person name="Fitzpatrick D.A."/>
            <person name="de Groot P.W."/>
            <person name="Harris D."/>
            <person name="Hoyer L.L."/>
            <person name="Hube B."/>
            <person name="Klis F.M."/>
            <person name="Kodira C."/>
            <person name="Lennard N."/>
            <person name="Logue M.E."/>
            <person name="Martin R."/>
            <person name="Neiman A.M."/>
            <person name="Nikolaou E."/>
            <person name="Quail M.A."/>
            <person name="Quinn J."/>
            <person name="Santos M.C."/>
            <person name="Schmitzberger F.F."/>
            <person name="Sherlock G."/>
            <person name="Shah P."/>
            <person name="Silverstein K.A."/>
            <person name="Skrzypek M.S."/>
            <person name="Soll D."/>
            <person name="Staggs R."/>
            <person name="Stansfield I."/>
            <person name="Stumpf M.P."/>
            <person name="Sudbery P.E."/>
            <person name="Srikantha T."/>
            <person name="Zeng Q."/>
            <person name="Berman J."/>
            <person name="Berriman M."/>
            <person name="Heitman J."/>
            <person name="Gow N.A."/>
            <person name="Lorenz M.C."/>
            <person name="Birren B.W."/>
            <person name="Kellis M."/>
            <person name="Cuomo C.A."/>
        </authorList>
    </citation>
    <scope>NUCLEOTIDE SEQUENCE [LARGE SCALE GENOMIC DNA]</scope>
    <source>
        <strain evidence="9">ATCC 11503 / BCRC 21390 / CBS 2605 / JCM 1781 / NBRC 1676 / NRRL YB-4239</strain>
    </source>
</reference>
<feature type="active site" description="Glycyl thioester intermediate" evidence="5">
    <location>
        <position position="1045"/>
    </location>
</feature>
<keyword evidence="9" id="KW-1185">Reference proteome</keyword>
<dbReference type="Pfam" id="PF00632">
    <property type="entry name" value="HECT"/>
    <property type="match status" value="1"/>
</dbReference>
<evidence type="ECO:0000259" key="7">
    <source>
        <dbReference type="PROSITE" id="PS50237"/>
    </source>
</evidence>
<keyword evidence="4 5" id="KW-0833">Ubl conjugation pathway</keyword>
<dbReference type="Gene3D" id="3.30.2160.10">
    <property type="entry name" value="Hect, E3 ligase catalytic domain"/>
    <property type="match status" value="1"/>
</dbReference>
<evidence type="ECO:0000256" key="5">
    <source>
        <dbReference type="PROSITE-ProRule" id="PRU00104"/>
    </source>
</evidence>
<evidence type="ECO:0000256" key="3">
    <source>
        <dbReference type="ARBA" id="ARBA00022679"/>
    </source>
</evidence>
<dbReference type="GO" id="GO:0000209">
    <property type="term" value="P:protein polyubiquitination"/>
    <property type="evidence" value="ECO:0007669"/>
    <property type="project" value="InterPro"/>
</dbReference>
<evidence type="ECO:0000313" key="8">
    <source>
        <dbReference type="EMBL" id="EDK46938.1"/>
    </source>
</evidence>
<feature type="region of interest" description="Disordered" evidence="6">
    <location>
        <begin position="398"/>
        <end position="418"/>
    </location>
</feature>